<proteinExistence type="inferred from homology"/>
<evidence type="ECO:0000256" key="3">
    <source>
        <dbReference type="ARBA" id="ARBA00011233"/>
    </source>
</evidence>
<sequence length="216" mass="22887">MSREQDLQRVTECGIVAVVRFSSPEPLVEVVKALADGGVTVAEVTFTVPNALDVIRAAKKQLGDRVLLGAGTVLDPETARAALLAGAEFIVAPSLNLDVIKVCRRYDKLVMPGAFTPTEVLTAWEAGADIVKVFPAEVVGPPFFKALRGPLPQVKLMPTGGVDLNTAPEFLKAGAVCLGVGSQMVEPKAVAAGDFARITQLAKQYAEVVKQYRKTS</sequence>
<accession>A0A6P2D776</accession>
<dbReference type="KEGG" id="gms:SOIL9_10130"/>
<dbReference type="GO" id="GO:0016829">
    <property type="term" value="F:lyase activity"/>
    <property type="evidence" value="ECO:0007669"/>
    <property type="project" value="UniProtKB-KW"/>
</dbReference>
<comment type="subunit">
    <text evidence="3">Homotrimer.</text>
</comment>
<dbReference type="EMBL" id="LR593886">
    <property type="protein sequence ID" value="VTR96853.1"/>
    <property type="molecule type" value="Genomic_DNA"/>
</dbReference>
<dbReference type="SUPFAM" id="SSF51569">
    <property type="entry name" value="Aldolase"/>
    <property type="match status" value="1"/>
</dbReference>
<dbReference type="CDD" id="cd00452">
    <property type="entry name" value="KDPG_aldolase"/>
    <property type="match status" value="1"/>
</dbReference>
<organism evidence="6 7">
    <name type="scientific">Gemmata massiliana</name>
    <dbReference type="NCBI Taxonomy" id="1210884"/>
    <lineage>
        <taxon>Bacteria</taxon>
        <taxon>Pseudomonadati</taxon>
        <taxon>Planctomycetota</taxon>
        <taxon>Planctomycetia</taxon>
        <taxon>Gemmatales</taxon>
        <taxon>Gemmataceae</taxon>
        <taxon>Gemmata</taxon>
    </lineage>
</organism>
<evidence type="ECO:0000313" key="7">
    <source>
        <dbReference type="Proteomes" id="UP000464178"/>
    </source>
</evidence>
<name>A0A6P2D776_9BACT</name>
<dbReference type="InterPro" id="IPR000887">
    <property type="entry name" value="Aldlse_KDPG_KHG"/>
</dbReference>
<gene>
    <name evidence="6" type="ORF">SOIL9_10130</name>
</gene>
<dbReference type="Gene3D" id="3.20.20.70">
    <property type="entry name" value="Aldolase class I"/>
    <property type="match status" value="1"/>
</dbReference>
<reference evidence="6 7" key="1">
    <citation type="submission" date="2019-05" db="EMBL/GenBank/DDBJ databases">
        <authorList>
            <consortium name="Science for Life Laboratories"/>
        </authorList>
    </citation>
    <scope>NUCLEOTIDE SEQUENCE [LARGE SCALE GENOMIC DNA]</scope>
    <source>
        <strain evidence="6">Soil9</strain>
    </source>
</reference>
<dbReference type="RefSeq" id="WP_052561567.1">
    <property type="nucleotide sequence ID" value="NZ_LR593886.1"/>
</dbReference>
<keyword evidence="7" id="KW-1185">Reference proteome</keyword>
<protein>
    <submittedName>
        <fullName evidence="6">Uncharacterized protein</fullName>
    </submittedName>
</protein>
<evidence type="ECO:0000256" key="5">
    <source>
        <dbReference type="ARBA" id="ARBA00023277"/>
    </source>
</evidence>
<dbReference type="Pfam" id="PF01081">
    <property type="entry name" value="Aldolase"/>
    <property type="match status" value="1"/>
</dbReference>
<dbReference type="InterPro" id="IPR013785">
    <property type="entry name" value="Aldolase_TIM"/>
</dbReference>
<evidence type="ECO:0000256" key="4">
    <source>
        <dbReference type="ARBA" id="ARBA00023239"/>
    </source>
</evidence>
<keyword evidence="5" id="KW-0119">Carbohydrate metabolism</keyword>
<keyword evidence="4" id="KW-0456">Lyase</keyword>
<dbReference type="PANTHER" id="PTHR30246">
    <property type="entry name" value="2-KETO-3-DEOXY-6-PHOSPHOGLUCONATE ALDOLASE"/>
    <property type="match status" value="1"/>
</dbReference>
<dbReference type="AlphaFoldDB" id="A0A6P2D776"/>
<dbReference type="NCBIfam" id="TIGR01182">
    <property type="entry name" value="eda"/>
    <property type="match status" value="1"/>
</dbReference>
<evidence type="ECO:0000256" key="2">
    <source>
        <dbReference type="ARBA" id="ARBA00006906"/>
    </source>
</evidence>
<comment type="similarity">
    <text evidence="2">Belongs to the KHG/KDPG aldolase family.</text>
</comment>
<evidence type="ECO:0000256" key="1">
    <source>
        <dbReference type="ARBA" id="ARBA00004761"/>
    </source>
</evidence>
<evidence type="ECO:0000313" key="6">
    <source>
        <dbReference type="EMBL" id="VTR96853.1"/>
    </source>
</evidence>
<dbReference type="Proteomes" id="UP000464178">
    <property type="component" value="Chromosome"/>
</dbReference>
<dbReference type="PANTHER" id="PTHR30246:SF1">
    <property type="entry name" value="2-DEHYDRO-3-DEOXY-6-PHOSPHOGALACTONATE ALDOLASE-RELATED"/>
    <property type="match status" value="1"/>
</dbReference>
<comment type="pathway">
    <text evidence="1">Carbohydrate acid metabolism.</text>
</comment>